<evidence type="ECO:0000313" key="4">
    <source>
        <dbReference type="EMBL" id="RDL29987.1"/>
    </source>
</evidence>
<name>A0A370T932_9HELO</name>
<dbReference type="OrthoDB" id="6513042at2759"/>
<dbReference type="Pfam" id="PF25358">
    <property type="entry name" value="PH_fung_RdRP"/>
    <property type="match status" value="1"/>
</dbReference>
<feature type="domain" description="RdRP-like PH" evidence="3">
    <location>
        <begin position="135"/>
        <end position="312"/>
    </location>
</feature>
<accession>A0A370T932</accession>
<dbReference type="EC" id="2.7.7.48" evidence="1"/>
<dbReference type="PANTHER" id="PTHR23079:SF17">
    <property type="entry name" value="RNA-DEPENDENT RNA POLYMERASE"/>
    <property type="match status" value="1"/>
</dbReference>
<comment type="catalytic activity">
    <reaction evidence="1">
        <text>RNA(n) + a ribonucleoside 5'-triphosphate = RNA(n+1) + diphosphate</text>
        <dbReference type="Rhea" id="RHEA:21248"/>
        <dbReference type="Rhea" id="RHEA-COMP:14527"/>
        <dbReference type="Rhea" id="RHEA-COMP:17342"/>
        <dbReference type="ChEBI" id="CHEBI:33019"/>
        <dbReference type="ChEBI" id="CHEBI:61557"/>
        <dbReference type="ChEBI" id="CHEBI:140395"/>
        <dbReference type="EC" id="2.7.7.48"/>
    </reaction>
</comment>
<evidence type="ECO:0000259" key="3">
    <source>
        <dbReference type="Pfam" id="PF25358"/>
    </source>
</evidence>
<evidence type="ECO:0000259" key="2">
    <source>
        <dbReference type="Pfam" id="PF05183"/>
    </source>
</evidence>
<dbReference type="Proteomes" id="UP000254866">
    <property type="component" value="Unassembled WGS sequence"/>
</dbReference>
<dbReference type="RefSeq" id="XP_031864677.1">
    <property type="nucleotide sequence ID" value="XM_032019237.1"/>
</dbReference>
<dbReference type="GO" id="GO:0031380">
    <property type="term" value="C:nuclear RNA-directed RNA polymerase complex"/>
    <property type="evidence" value="ECO:0007669"/>
    <property type="project" value="TreeGrafter"/>
</dbReference>
<reference evidence="4 5" key="1">
    <citation type="journal article" date="2018" name="IMA Fungus">
        <title>IMA Genome-F 9: Draft genome sequence of Annulohypoxylon stygium, Aspergillus mulundensis, Berkeleyomyces basicola (syn. Thielaviopsis basicola), Ceratocystis smalleyi, two Cercospora beticola strains, Coleophoma cylindrospora, Fusarium fracticaudum, Phialophora cf. hyalina, and Morchella septimelata.</title>
        <authorList>
            <person name="Wingfield B.D."/>
            <person name="Bills G.F."/>
            <person name="Dong Y."/>
            <person name="Huang W."/>
            <person name="Nel W.J."/>
            <person name="Swalarsk-Parry B.S."/>
            <person name="Vaghefi N."/>
            <person name="Wilken P.M."/>
            <person name="An Z."/>
            <person name="de Beer Z.W."/>
            <person name="De Vos L."/>
            <person name="Chen L."/>
            <person name="Duong T.A."/>
            <person name="Gao Y."/>
            <person name="Hammerbacher A."/>
            <person name="Kikkert J.R."/>
            <person name="Li Y."/>
            <person name="Li H."/>
            <person name="Li K."/>
            <person name="Li Q."/>
            <person name="Liu X."/>
            <person name="Ma X."/>
            <person name="Naidoo K."/>
            <person name="Pethybridge S.J."/>
            <person name="Sun J."/>
            <person name="Steenkamp E.T."/>
            <person name="van der Nest M.A."/>
            <person name="van Wyk S."/>
            <person name="Wingfield M.J."/>
            <person name="Xiong C."/>
            <person name="Yue Q."/>
            <person name="Zhang X."/>
        </authorList>
    </citation>
    <scope>NUCLEOTIDE SEQUENCE [LARGE SCALE GENOMIC DNA]</scope>
    <source>
        <strain evidence="4 5">BP 5553</strain>
    </source>
</reference>
<dbReference type="Pfam" id="PF05183">
    <property type="entry name" value="RdRP"/>
    <property type="match status" value="1"/>
</dbReference>
<keyword evidence="1" id="KW-0548">Nucleotidyltransferase</keyword>
<dbReference type="GO" id="GO:0003723">
    <property type="term" value="F:RNA binding"/>
    <property type="evidence" value="ECO:0007669"/>
    <property type="project" value="UniProtKB-KW"/>
</dbReference>
<sequence length="1225" mass="140580">MSLKPPTGMEVHVANVPPQSNEKALRNFLKPYLASLNITNFHCRKIRDKPFASLTFLNIDEGQRFLARHAQTRSAVRQKPPLTFYGRQIYFSKSYRDPDQFLLRTLAWEAQKRDTHAFSSYPERPPPSQFTPFELQCLNVLCGVWSPEGTEVGFVPQLGWNEDAVAVFGERVMILKLSSGLRIDFRYSSTLEITTEDGSVPAITFTMYEAPRFFENIQDPVAELLSKLDLSSHTARPPVSRRHGPTRHRLPSLNSEHRTIVGNCLVYRIILRRHQYTPFGLMMNVGESMQALANAPGIFIPVIHQRTPVRRPLEGYVVGLKRLHTALSALSCELPFVLKFQVQKLAQDGYLSPFLVLDLLPEFTNMARRSTPTVCVHTLRKFMNRIHFVRPETDIADFHLDTLIGLLQEIEEQSKKEVKFGYEESKTSENVAIIHRAKVTPTSVQLSGPEPESNNRVLRKYLNYHQYFLRVQFCDEDSQPVRFNSRISNEKILHGRFKEVLDTGIVIADRVYKFLGFSHSSLRAQSCWFVAPFYYEGSLLYDRMIIDDLGNFSAIRCPAKCAARIGQAFSDTRTAVKIDADALQIQLDTERNGRIFSDGVGTMSTSMMEKIWEQLPKKNLPKPTCLQIRFQGAKGMISLDPRLPPGDALVLRPSMIKFEGSDSMDIEICEAAYKPLPMYLNRQFIKILEDMGVEDDFFLDLQEKEVQRLRIITDNPLNAEKFLSCQSIGETVHLPWFIAELAMLDLDFRSDRFLRDTAELAILIELRKLKHKTRIPVEKGYHLHGLMDETGFLEEGQVFCVVTEDETPKYITGANLIVSRAPALHPGDVQLVEGIMPPKDSALMSLTNCICFSQKGSRDLPSQLSGGDLDGDRYYIMWDERAKPKTRYTPADYPRQSPVNIDRTVNRSDMTEFFIQFMETDQLGRIAVMHRVLADQKPEGTREPNCIILAEMHSTAVDFSKTGMPVDMSRLPWCSPWRPDFEAPGPHVSIEKADGISFEPTGFRDPLEEEDNDDEYARYRYYESHKILGKLYRAIDEREIFDQIQKRAQPQGTDSRPSLMDEVWKYVQNKVRNIQWEYLKVWASDIRDMYEDCVMSIMVEYGQHPSRPLSELEVFVGDILGKTGVQNRHQREQSKTMKERFEEDTTFIVNCILRDGEEWSDEALARSIACLAVSLTDTGSSKRRENLLSFKYVAAAICLREVQKLPGWEALPLLDIFEDHRRLRE</sequence>
<keyword evidence="5" id="KW-1185">Reference proteome</keyword>
<evidence type="ECO:0000313" key="5">
    <source>
        <dbReference type="Proteomes" id="UP000254866"/>
    </source>
</evidence>
<dbReference type="PANTHER" id="PTHR23079">
    <property type="entry name" value="RNA-DEPENDENT RNA POLYMERASE"/>
    <property type="match status" value="1"/>
</dbReference>
<dbReference type="GO" id="GO:0030422">
    <property type="term" value="P:siRNA processing"/>
    <property type="evidence" value="ECO:0007669"/>
    <property type="project" value="TreeGrafter"/>
</dbReference>
<dbReference type="GeneID" id="43603463"/>
<dbReference type="InterPro" id="IPR007855">
    <property type="entry name" value="RDRP"/>
</dbReference>
<dbReference type="AlphaFoldDB" id="A0A370T932"/>
<dbReference type="InterPro" id="IPR057596">
    <property type="entry name" value="RDRP_core"/>
</dbReference>
<keyword evidence="1" id="KW-0694">RNA-binding</keyword>
<dbReference type="GO" id="GO:0003968">
    <property type="term" value="F:RNA-directed RNA polymerase activity"/>
    <property type="evidence" value="ECO:0007669"/>
    <property type="project" value="UniProtKB-KW"/>
</dbReference>
<dbReference type="CDD" id="cd00590">
    <property type="entry name" value="RRM_SF"/>
    <property type="match status" value="1"/>
</dbReference>
<dbReference type="EMBL" id="NPIC01000017">
    <property type="protein sequence ID" value="RDL29987.1"/>
    <property type="molecule type" value="Genomic_DNA"/>
</dbReference>
<protein>
    <recommendedName>
        <fullName evidence="1">RNA-dependent RNA polymerase</fullName>
        <ecNumber evidence="1">2.7.7.48</ecNumber>
    </recommendedName>
</protein>
<organism evidence="4 5">
    <name type="scientific">Venustampulla echinocandica</name>
    <dbReference type="NCBI Taxonomy" id="2656787"/>
    <lineage>
        <taxon>Eukaryota</taxon>
        <taxon>Fungi</taxon>
        <taxon>Dikarya</taxon>
        <taxon>Ascomycota</taxon>
        <taxon>Pezizomycotina</taxon>
        <taxon>Leotiomycetes</taxon>
        <taxon>Helotiales</taxon>
        <taxon>Pleuroascaceae</taxon>
        <taxon>Venustampulla</taxon>
    </lineage>
</organism>
<dbReference type="InterPro" id="IPR057503">
    <property type="entry name" value="PH_RdRP"/>
</dbReference>
<dbReference type="STRING" id="2656787.A0A370T932"/>
<keyword evidence="1 4" id="KW-0696">RNA-directed RNA polymerase</keyword>
<proteinExistence type="inferred from homology"/>
<comment type="similarity">
    <text evidence="1">Belongs to the RdRP family.</text>
</comment>
<comment type="caution">
    <text evidence="4">The sequence shown here is derived from an EMBL/GenBank/DDBJ whole genome shotgun (WGS) entry which is preliminary data.</text>
</comment>
<evidence type="ECO:0000256" key="1">
    <source>
        <dbReference type="RuleBase" id="RU363098"/>
    </source>
</evidence>
<feature type="domain" description="RDRP core" evidence="2">
    <location>
        <begin position="439"/>
        <end position="1035"/>
    </location>
</feature>
<gene>
    <name evidence="4" type="ORF">BP5553_10614</name>
</gene>
<keyword evidence="1" id="KW-0808">Transferase</keyword>